<protein>
    <submittedName>
        <fullName evidence="1">Uncharacterized protein</fullName>
    </submittedName>
</protein>
<sequence>MPGWTIIFPNPRSNDPSSEPGFSLILVPLCLIVDLIDQGLCSPNYSMQRPWGRGGLAANRVKSPAGSLRNFACRNRAVRWRWSVGFLGDLPFSPSFHSGAAPFSPHFTFIGSQDLDVIRAAQISQLNYSGHTRANTDLILKTMSTSFQQWSLSFTAEYFPELGLCAITRPEAAWCRESTTSSLIYVVCCPSRPLLTRLAARLLGANRRQEYKGLRWNSNHDPCIGNEVLVPPILPPASSHLSHPPNLLSSFWDFRVIFLGRACCGIPGSSLRICWSAPDVELVVNPGHACAATSQLNARGYSLFVFSQPWNKNILPVSWRNLEDAQTLFGLLNSPSFFQLPPLGASLLQHNKMPGRLPHVKVGFSCLESNPVRCDVITGVIRTYLRRRRGRGGVVVRLLAINLGVPVSIPGFSHAGVVPDDIAGQRVFSGMSRFPRPCIPALLPTHVYSPPWVLKTSTLRVALSPHSLTTADQARAAIPSELRHRGGLLTALLCLAARVVATLGHSNSLPLGMWLPESGV</sequence>
<evidence type="ECO:0000313" key="1">
    <source>
        <dbReference type="EMBL" id="KAJ8875028.1"/>
    </source>
</evidence>
<proteinExistence type="predicted"/>
<keyword evidence="2" id="KW-1185">Reference proteome</keyword>
<accession>A0ABQ9GSP7</accession>
<dbReference type="Proteomes" id="UP001159363">
    <property type="component" value="Chromosome 8"/>
</dbReference>
<dbReference type="EMBL" id="JARBHB010000009">
    <property type="protein sequence ID" value="KAJ8875028.1"/>
    <property type="molecule type" value="Genomic_DNA"/>
</dbReference>
<gene>
    <name evidence="1" type="ORF">PR048_022918</name>
</gene>
<organism evidence="1 2">
    <name type="scientific">Dryococelus australis</name>
    <dbReference type="NCBI Taxonomy" id="614101"/>
    <lineage>
        <taxon>Eukaryota</taxon>
        <taxon>Metazoa</taxon>
        <taxon>Ecdysozoa</taxon>
        <taxon>Arthropoda</taxon>
        <taxon>Hexapoda</taxon>
        <taxon>Insecta</taxon>
        <taxon>Pterygota</taxon>
        <taxon>Neoptera</taxon>
        <taxon>Polyneoptera</taxon>
        <taxon>Phasmatodea</taxon>
        <taxon>Verophasmatodea</taxon>
        <taxon>Anareolatae</taxon>
        <taxon>Phasmatidae</taxon>
        <taxon>Eurycanthinae</taxon>
        <taxon>Dryococelus</taxon>
    </lineage>
</organism>
<evidence type="ECO:0000313" key="2">
    <source>
        <dbReference type="Proteomes" id="UP001159363"/>
    </source>
</evidence>
<comment type="caution">
    <text evidence="1">The sequence shown here is derived from an EMBL/GenBank/DDBJ whole genome shotgun (WGS) entry which is preliminary data.</text>
</comment>
<name>A0ABQ9GSP7_9NEOP</name>
<reference evidence="1 2" key="1">
    <citation type="submission" date="2023-02" db="EMBL/GenBank/DDBJ databases">
        <title>LHISI_Scaffold_Assembly.</title>
        <authorList>
            <person name="Stuart O.P."/>
            <person name="Cleave R."/>
            <person name="Magrath M.J.L."/>
            <person name="Mikheyev A.S."/>
        </authorList>
    </citation>
    <scope>NUCLEOTIDE SEQUENCE [LARGE SCALE GENOMIC DNA]</scope>
    <source>
        <strain evidence="1">Daus_M_001</strain>
        <tissue evidence="1">Leg muscle</tissue>
    </source>
</reference>